<keyword evidence="3" id="KW-1185">Reference proteome</keyword>
<proteinExistence type="predicted"/>
<feature type="compositionally biased region" description="Polar residues" evidence="1">
    <location>
        <begin position="1"/>
        <end position="10"/>
    </location>
</feature>
<feature type="compositionally biased region" description="Polar residues" evidence="1">
    <location>
        <begin position="54"/>
        <end position="65"/>
    </location>
</feature>
<gene>
    <name evidence="2" type="ORF">EYF80_047514</name>
</gene>
<dbReference type="Proteomes" id="UP000314294">
    <property type="component" value="Unassembled WGS sequence"/>
</dbReference>
<protein>
    <submittedName>
        <fullName evidence="2">Uncharacterized protein</fullName>
    </submittedName>
</protein>
<evidence type="ECO:0000313" key="3">
    <source>
        <dbReference type="Proteomes" id="UP000314294"/>
    </source>
</evidence>
<feature type="region of interest" description="Disordered" evidence="1">
    <location>
        <begin position="1"/>
        <end position="65"/>
    </location>
</feature>
<dbReference type="EMBL" id="SRLO01001045">
    <property type="protein sequence ID" value="TNN42322.1"/>
    <property type="molecule type" value="Genomic_DNA"/>
</dbReference>
<reference evidence="2 3" key="1">
    <citation type="submission" date="2019-03" db="EMBL/GenBank/DDBJ databases">
        <title>First draft genome of Liparis tanakae, snailfish: a comprehensive survey of snailfish specific genes.</title>
        <authorList>
            <person name="Kim W."/>
            <person name="Song I."/>
            <person name="Jeong J.-H."/>
            <person name="Kim D."/>
            <person name="Kim S."/>
            <person name="Ryu S."/>
            <person name="Song J.Y."/>
            <person name="Lee S.K."/>
        </authorList>
    </citation>
    <scope>NUCLEOTIDE SEQUENCE [LARGE SCALE GENOMIC DNA]</scope>
    <source>
        <tissue evidence="2">Muscle</tissue>
    </source>
</reference>
<accession>A0A4Z2FPR9</accession>
<comment type="caution">
    <text evidence="2">The sequence shown here is derived from an EMBL/GenBank/DDBJ whole genome shotgun (WGS) entry which is preliminary data.</text>
</comment>
<evidence type="ECO:0000313" key="2">
    <source>
        <dbReference type="EMBL" id="TNN42322.1"/>
    </source>
</evidence>
<name>A0A4Z2FPR9_9TELE</name>
<dbReference type="AlphaFoldDB" id="A0A4Z2FPR9"/>
<sequence length="65" mass="7509">MDSFHSWTNTQRRRDRWWTNPAQQGAPLSQRGATGKRRVRRWLSVAESDEQETAEGTTSNSLCDT</sequence>
<evidence type="ECO:0000256" key="1">
    <source>
        <dbReference type="SAM" id="MobiDB-lite"/>
    </source>
</evidence>
<organism evidence="2 3">
    <name type="scientific">Liparis tanakae</name>
    <name type="common">Tanaka's snailfish</name>
    <dbReference type="NCBI Taxonomy" id="230148"/>
    <lineage>
        <taxon>Eukaryota</taxon>
        <taxon>Metazoa</taxon>
        <taxon>Chordata</taxon>
        <taxon>Craniata</taxon>
        <taxon>Vertebrata</taxon>
        <taxon>Euteleostomi</taxon>
        <taxon>Actinopterygii</taxon>
        <taxon>Neopterygii</taxon>
        <taxon>Teleostei</taxon>
        <taxon>Neoteleostei</taxon>
        <taxon>Acanthomorphata</taxon>
        <taxon>Eupercaria</taxon>
        <taxon>Perciformes</taxon>
        <taxon>Cottioidei</taxon>
        <taxon>Cottales</taxon>
        <taxon>Liparidae</taxon>
        <taxon>Liparis</taxon>
    </lineage>
</organism>